<dbReference type="InterPro" id="IPR019964">
    <property type="entry name" value="KH_domain_protein_archaea"/>
</dbReference>
<dbReference type="InterPro" id="IPR004088">
    <property type="entry name" value="KH_dom_type_1"/>
</dbReference>
<dbReference type="CDD" id="cd22390">
    <property type="entry name" value="KH-I_Dim2p_like_rpt2"/>
    <property type="match status" value="1"/>
</dbReference>
<feature type="domain" description="K Homology" evidence="2">
    <location>
        <begin position="1"/>
        <end position="67"/>
    </location>
</feature>
<keyword evidence="1" id="KW-0694">RNA-binding</keyword>
<dbReference type="PANTHER" id="PTHR12826:SF13">
    <property type="entry name" value="RNA-BINDING PROTEIN PNO1"/>
    <property type="match status" value="1"/>
</dbReference>
<evidence type="ECO:0000313" key="3">
    <source>
        <dbReference type="EMBL" id="GAG63820.1"/>
    </source>
</evidence>
<protein>
    <recommendedName>
        <fullName evidence="2">K Homology domain-containing protein</fullName>
    </recommendedName>
</protein>
<dbReference type="Pfam" id="PF22891">
    <property type="entry name" value="KH_PNO1_2nd"/>
    <property type="match status" value="1"/>
</dbReference>
<dbReference type="InterPro" id="IPR036612">
    <property type="entry name" value="KH_dom_type_1_sf"/>
</dbReference>
<gene>
    <name evidence="3" type="ORF">S01H4_20376</name>
</gene>
<dbReference type="PANTHER" id="PTHR12826">
    <property type="entry name" value="RIBONUCLEASE Y"/>
    <property type="match status" value="1"/>
</dbReference>
<dbReference type="NCBIfam" id="TIGR03665">
    <property type="entry name" value="arCOG04150"/>
    <property type="match status" value="1"/>
</dbReference>
<dbReference type="Pfam" id="PF00013">
    <property type="entry name" value="KH_1"/>
    <property type="match status" value="1"/>
</dbReference>
<dbReference type="InterPro" id="IPR004087">
    <property type="entry name" value="KH_dom"/>
</dbReference>
<comment type="caution">
    <text evidence="3">The sequence shown here is derived from an EMBL/GenBank/DDBJ whole genome shotgun (WGS) entry which is preliminary data.</text>
</comment>
<dbReference type="AlphaFoldDB" id="X0Z3B9"/>
<name>X0Z3B9_9ZZZZ</name>
<evidence type="ECO:0000259" key="2">
    <source>
        <dbReference type="SMART" id="SM00322"/>
    </source>
</evidence>
<sequence>MKIGKNRIAVIIGKNGETKKEIEESLGVQIVLDSESGDCEIKPVIGHPKYDPLTTFTAQKVVNAINRGFNPVKAMKLLDETFDIEVFNLYDLLGKSEKKIKRLKGRIIGRNGEMRKAIERYAESYVSVYGKTVSIISDYDNLQIARKAVNMLLSGMPHHSVLKFLENKYNDKKKEEFRKLYKPQF</sequence>
<dbReference type="SUPFAM" id="SSF54791">
    <property type="entry name" value="Eukaryotic type KH-domain (KH-domain type I)"/>
    <property type="match status" value="2"/>
</dbReference>
<dbReference type="Gene3D" id="3.30.1370.10">
    <property type="entry name" value="K Homology domain, type 1"/>
    <property type="match status" value="2"/>
</dbReference>
<evidence type="ECO:0000256" key="1">
    <source>
        <dbReference type="ARBA" id="ARBA00022884"/>
    </source>
</evidence>
<organism evidence="3">
    <name type="scientific">marine sediment metagenome</name>
    <dbReference type="NCBI Taxonomy" id="412755"/>
    <lineage>
        <taxon>unclassified sequences</taxon>
        <taxon>metagenomes</taxon>
        <taxon>ecological metagenomes</taxon>
    </lineage>
</organism>
<reference evidence="3" key="1">
    <citation type="journal article" date="2014" name="Front. Microbiol.">
        <title>High frequency of phylogenetically diverse reductive dehalogenase-homologous genes in deep subseafloor sedimentary metagenomes.</title>
        <authorList>
            <person name="Kawai M."/>
            <person name="Futagami T."/>
            <person name="Toyoda A."/>
            <person name="Takaki Y."/>
            <person name="Nishi S."/>
            <person name="Hori S."/>
            <person name="Arai W."/>
            <person name="Tsubouchi T."/>
            <person name="Morono Y."/>
            <person name="Uchiyama I."/>
            <person name="Ito T."/>
            <person name="Fujiyama A."/>
            <person name="Inagaki F."/>
            <person name="Takami H."/>
        </authorList>
    </citation>
    <scope>NUCLEOTIDE SEQUENCE</scope>
    <source>
        <strain evidence="3">Expedition CK06-06</strain>
    </source>
</reference>
<dbReference type="InterPro" id="IPR055211">
    <property type="entry name" value="KH_PNO1_2nd"/>
</dbReference>
<proteinExistence type="predicted"/>
<dbReference type="SMART" id="SM00322">
    <property type="entry name" value="KH"/>
    <property type="match status" value="2"/>
</dbReference>
<accession>X0Z3B9</accession>
<dbReference type="GO" id="GO:0003723">
    <property type="term" value="F:RNA binding"/>
    <property type="evidence" value="ECO:0007669"/>
    <property type="project" value="UniProtKB-KW"/>
</dbReference>
<dbReference type="PROSITE" id="PS50084">
    <property type="entry name" value="KH_TYPE_1"/>
    <property type="match status" value="1"/>
</dbReference>
<feature type="domain" description="K Homology" evidence="2">
    <location>
        <begin position="81"/>
        <end position="154"/>
    </location>
</feature>
<dbReference type="EMBL" id="BART01009154">
    <property type="protein sequence ID" value="GAG63820.1"/>
    <property type="molecule type" value="Genomic_DNA"/>
</dbReference>